<dbReference type="Gene3D" id="3.10.129.10">
    <property type="entry name" value="Hotdog Thioesterase"/>
    <property type="match status" value="1"/>
</dbReference>
<dbReference type="GO" id="GO:0061522">
    <property type="term" value="F:1,4-dihydroxy-2-naphthoyl-CoA thioesterase activity"/>
    <property type="evidence" value="ECO:0007669"/>
    <property type="project" value="TreeGrafter"/>
</dbReference>
<keyword evidence="2" id="KW-0378">Hydrolase</keyword>
<dbReference type="PANTHER" id="PTHR43240:SF5">
    <property type="entry name" value="1,4-DIHYDROXY-2-NAPHTHOYL-COA THIOESTERASE 1"/>
    <property type="match status" value="1"/>
</dbReference>
<dbReference type="CDD" id="cd03443">
    <property type="entry name" value="PaaI_thioesterase"/>
    <property type="match status" value="1"/>
</dbReference>
<reference evidence="4 5" key="1">
    <citation type="submission" date="2019-08" db="EMBL/GenBank/DDBJ databases">
        <title>In-depth cultivation of the pig gut microbiome towards novel bacterial diversity and tailored functional studies.</title>
        <authorList>
            <person name="Wylensek D."/>
            <person name="Hitch T.C.A."/>
            <person name="Clavel T."/>
        </authorList>
    </citation>
    <scope>NUCLEOTIDE SEQUENCE [LARGE SCALE GENOMIC DNA]</scope>
    <source>
        <strain evidence="4 5">WB03_NA08</strain>
    </source>
</reference>
<protein>
    <submittedName>
        <fullName evidence="4">Hotdog fold thioesterase</fullName>
    </submittedName>
</protein>
<sequence length="131" mass="13901">MTNLPLGPLAEKMGISIVSIDEGSGYATMPVEGNTQPFGLLHGGANAVLAEQLGSAMAYLHAQPDSIAVGIEISISHHRSVTAGLVHAHAHAISRGRTLASYHIEISDDANQRLATARLTCMIRPRRESPR</sequence>
<evidence type="ECO:0000259" key="3">
    <source>
        <dbReference type="Pfam" id="PF03061"/>
    </source>
</evidence>
<evidence type="ECO:0000313" key="5">
    <source>
        <dbReference type="Proteomes" id="UP000470875"/>
    </source>
</evidence>
<dbReference type="PANTHER" id="PTHR43240">
    <property type="entry name" value="1,4-DIHYDROXY-2-NAPHTHOYL-COA THIOESTERASE 1"/>
    <property type="match status" value="1"/>
</dbReference>
<organism evidence="4 5">
    <name type="scientific">Scrofimicrobium canadense</name>
    <dbReference type="NCBI Taxonomy" id="2652290"/>
    <lineage>
        <taxon>Bacteria</taxon>
        <taxon>Bacillati</taxon>
        <taxon>Actinomycetota</taxon>
        <taxon>Actinomycetes</taxon>
        <taxon>Actinomycetales</taxon>
        <taxon>Actinomycetaceae</taxon>
        <taxon>Scrofimicrobium</taxon>
    </lineage>
</organism>
<dbReference type="InterPro" id="IPR029069">
    <property type="entry name" value="HotDog_dom_sf"/>
</dbReference>
<dbReference type="InterPro" id="IPR006683">
    <property type="entry name" value="Thioestr_dom"/>
</dbReference>
<dbReference type="SUPFAM" id="SSF54637">
    <property type="entry name" value="Thioesterase/thiol ester dehydrase-isomerase"/>
    <property type="match status" value="1"/>
</dbReference>
<evidence type="ECO:0000256" key="2">
    <source>
        <dbReference type="ARBA" id="ARBA00022801"/>
    </source>
</evidence>
<comment type="similarity">
    <text evidence="1">Belongs to the thioesterase PaaI family.</text>
</comment>
<dbReference type="Proteomes" id="UP000470875">
    <property type="component" value="Unassembled WGS sequence"/>
</dbReference>
<keyword evidence="5" id="KW-1185">Reference proteome</keyword>
<dbReference type="GO" id="GO:0005829">
    <property type="term" value="C:cytosol"/>
    <property type="evidence" value="ECO:0007669"/>
    <property type="project" value="TreeGrafter"/>
</dbReference>
<evidence type="ECO:0000313" key="4">
    <source>
        <dbReference type="EMBL" id="MSS83687.1"/>
    </source>
</evidence>
<comment type="caution">
    <text evidence="4">The sequence shown here is derived from an EMBL/GenBank/DDBJ whole genome shotgun (WGS) entry which is preliminary data.</text>
</comment>
<dbReference type="AlphaFoldDB" id="A0A6N7VPP1"/>
<dbReference type="InterPro" id="IPR003736">
    <property type="entry name" value="PAAI_dom"/>
</dbReference>
<proteinExistence type="inferred from homology"/>
<evidence type="ECO:0000256" key="1">
    <source>
        <dbReference type="ARBA" id="ARBA00008324"/>
    </source>
</evidence>
<feature type="domain" description="Thioesterase" evidence="3">
    <location>
        <begin position="38"/>
        <end position="112"/>
    </location>
</feature>
<gene>
    <name evidence="4" type="ORF">FYJ24_02695</name>
</gene>
<dbReference type="Pfam" id="PF03061">
    <property type="entry name" value="4HBT"/>
    <property type="match status" value="1"/>
</dbReference>
<dbReference type="RefSeq" id="WP_154543374.1">
    <property type="nucleotide sequence ID" value="NZ_VULO01000003.1"/>
</dbReference>
<name>A0A6N7VPP1_9ACTO</name>
<accession>A0A6N7VPP1</accession>
<dbReference type="EMBL" id="VULO01000003">
    <property type="protein sequence ID" value="MSS83687.1"/>
    <property type="molecule type" value="Genomic_DNA"/>
</dbReference>
<dbReference type="NCBIfam" id="TIGR00369">
    <property type="entry name" value="unchar_dom_1"/>
    <property type="match status" value="1"/>
</dbReference>